<dbReference type="SUPFAM" id="SSF158472">
    <property type="entry name" value="HAMP domain-like"/>
    <property type="match status" value="1"/>
</dbReference>
<dbReference type="Pfam" id="PF00672">
    <property type="entry name" value="HAMP"/>
    <property type="match status" value="1"/>
</dbReference>
<keyword evidence="4" id="KW-0812">Transmembrane</keyword>
<dbReference type="GO" id="GO:0005886">
    <property type="term" value="C:plasma membrane"/>
    <property type="evidence" value="ECO:0007669"/>
    <property type="project" value="UniProtKB-SubCell"/>
</dbReference>
<keyword evidence="7" id="KW-1185">Reference proteome</keyword>
<organism evidence="6 7">
    <name type="scientific">Paenibacillus oralis</name>
    <dbReference type="NCBI Taxonomy" id="2490856"/>
    <lineage>
        <taxon>Bacteria</taxon>
        <taxon>Bacillati</taxon>
        <taxon>Bacillota</taxon>
        <taxon>Bacilli</taxon>
        <taxon>Bacillales</taxon>
        <taxon>Paenibacillaceae</taxon>
        <taxon>Paenibacillus</taxon>
    </lineage>
</organism>
<evidence type="ECO:0000256" key="1">
    <source>
        <dbReference type="ARBA" id="ARBA00004236"/>
    </source>
</evidence>
<dbReference type="EMBL" id="RRCN01000001">
    <property type="protein sequence ID" value="RRJ66061.1"/>
    <property type="molecule type" value="Genomic_DNA"/>
</dbReference>
<evidence type="ECO:0000256" key="2">
    <source>
        <dbReference type="ARBA" id="ARBA00022475"/>
    </source>
</evidence>
<evidence type="ECO:0000313" key="7">
    <source>
        <dbReference type="Proteomes" id="UP000267017"/>
    </source>
</evidence>
<gene>
    <name evidence="6" type="ORF">EHV15_26455</name>
</gene>
<accession>A0A3P3U6S1</accession>
<feature type="domain" description="HAMP" evidence="5">
    <location>
        <begin position="38"/>
        <end position="90"/>
    </location>
</feature>
<reference evidence="6 7" key="1">
    <citation type="submission" date="2018-11" db="EMBL/GenBank/DDBJ databases">
        <title>Genome sequencing of Paenibacillus sp. KCOM 3021 (= ChDC PVNT-B20).</title>
        <authorList>
            <person name="Kook J.-K."/>
            <person name="Park S.-N."/>
            <person name="Lim Y.K."/>
        </authorList>
    </citation>
    <scope>NUCLEOTIDE SEQUENCE [LARGE SCALE GENOMIC DNA]</scope>
    <source>
        <strain evidence="6 7">KCOM 3021</strain>
    </source>
</reference>
<dbReference type="InterPro" id="IPR003660">
    <property type="entry name" value="HAMP_dom"/>
</dbReference>
<dbReference type="InterPro" id="IPR010559">
    <property type="entry name" value="Sig_transdc_His_kin_internal"/>
</dbReference>
<evidence type="ECO:0000256" key="4">
    <source>
        <dbReference type="SAM" id="Phobius"/>
    </source>
</evidence>
<dbReference type="OrthoDB" id="9776552at2"/>
<dbReference type="AlphaFoldDB" id="A0A3P3U6S1"/>
<evidence type="ECO:0000313" key="6">
    <source>
        <dbReference type="EMBL" id="RRJ66061.1"/>
    </source>
</evidence>
<protein>
    <submittedName>
        <fullName evidence="6">HAMP domain-containing protein</fullName>
    </submittedName>
</protein>
<dbReference type="PANTHER" id="PTHR32089">
    <property type="entry name" value="METHYL-ACCEPTING CHEMOTAXIS PROTEIN MCPB"/>
    <property type="match status" value="1"/>
</dbReference>
<evidence type="ECO:0000256" key="3">
    <source>
        <dbReference type="ARBA" id="ARBA00023136"/>
    </source>
</evidence>
<feature type="transmembrane region" description="Helical" evidence="4">
    <location>
        <begin position="13"/>
        <end position="41"/>
    </location>
</feature>
<keyword evidence="4" id="KW-1133">Transmembrane helix</keyword>
<dbReference type="Gene3D" id="6.10.340.10">
    <property type="match status" value="1"/>
</dbReference>
<dbReference type="CDD" id="cd06225">
    <property type="entry name" value="HAMP"/>
    <property type="match status" value="1"/>
</dbReference>
<keyword evidence="3 4" id="KW-0472">Membrane</keyword>
<proteinExistence type="predicted"/>
<dbReference type="PANTHER" id="PTHR32089:SF112">
    <property type="entry name" value="LYSOZYME-LIKE PROTEIN-RELATED"/>
    <property type="match status" value="1"/>
</dbReference>
<evidence type="ECO:0000259" key="5">
    <source>
        <dbReference type="PROSITE" id="PS50885"/>
    </source>
</evidence>
<dbReference type="PROSITE" id="PS50885">
    <property type="entry name" value="HAMP"/>
    <property type="match status" value="1"/>
</dbReference>
<comment type="caution">
    <text evidence="6">The sequence shown here is derived from an EMBL/GenBank/DDBJ whole genome shotgun (WGS) entry which is preliminary data.</text>
</comment>
<name>A0A3P3U6S1_9BACL</name>
<dbReference type="Proteomes" id="UP000267017">
    <property type="component" value="Unassembled WGS sequence"/>
</dbReference>
<dbReference type="Pfam" id="PF06580">
    <property type="entry name" value="His_kinase"/>
    <property type="match status" value="1"/>
</dbReference>
<dbReference type="SMART" id="SM00304">
    <property type="entry name" value="HAMP"/>
    <property type="match status" value="1"/>
</dbReference>
<dbReference type="GO" id="GO:0000155">
    <property type="term" value="F:phosphorelay sensor kinase activity"/>
    <property type="evidence" value="ECO:0007669"/>
    <property type="project" value="InterPro"/>
</dbReference>
<keyword evidence="2" id="KW-1003">Cell membrane</keyword>
<sequence>MVSLAQIQSKSQVILKVAVVSALASLICLAIIITGISRMLLRPLGNLVRGMKRVREGQFDTRVQIGTQDELGYLGDSFNNMTAHIEKLIYEVYERKISEKEAELKAIQAQLNPHFLYNTLGMFSVSFNKCKADSLVHTSRRNIRLLKVPRVGSMRGKINTCLLQFLYVPSFPGLSATFGTFLEFLHHFES</sequence>
<comment type="subcellular location">
    <subcellularLocation>
        <location evidence="1">Cell membrane</location>
    </subcellularLocation>
</comment>